<dbReference type="EMBL" id="SOCP01000008">
    <property type="protein sequence ID" value="TDV48769.1"/>
    <property type="molecule type" value="Genomic_DNA"/>
</dbReference>
<proteinExistence type="predicted"/>
<gene>
    <name evidence="1" type="ORF">CLV71_108129</name>
</gene>
<comment type="caution">
    <text evidence="1">The sequence shown here is derived from an EMBL/GenBank/DDBJ whole genome shotgun (WGS) entry which is preliminary data.</text>
</comment>
<evidence type="ECO:0000313" key="1">
    <source>
        <dbReference type="EMBL" id="TDV48769.1"/>
    </source>
</evidence>
<dbReference type="RefSeq" id="WP_133904815.1">
    <property type="nucleotide sequence ID" value="NZ_SOCP01000008.1"/>
</dbReference>
<dbReference type="AlphaFoldDB" id="A0A4R7VI44"/>
<protein>
    <submittedName>
        <fullName evidence="1">Putative phage baseplate assembly protein</fullName>
    </submittedName>
</protein>
<dbReference type="Proteomes" id="UP000294927">
    <property type="component" value="Unassembled WGS sequence"/>
</dbReference>
<organism evidence="1 2">
    <name type="scientific">Actinophytocola oryzae</name>
    <dbReference type="NCBI Taxonomy" id="502181"/>
    <lineage>
        <taxon>Bacteria</taxon>
        <taxon>Bacillati</taxon>
        <taxon>Actinomycetota</taxon>
        <taxon>Actinomycetes</taxon>
        <taxon>Pseudonocardiales</taxon>
        <taxon>Pseudonocardiaceae</taxon>
    </lineage>
</organism>
<evidence type="ECO:0000313" key="2">
    <source>
        <dbReference type="Proteomes" id="UP000294927"/>
    </source>
</evidence>
<dbReference type="OrthoDB" id="266253at2"/>
<name>A0A4R7VI44_9PSEU</name>
<accession>A0A4R7VI44</accession>
<reference evidence="1 2" key="1">
    <citation type="submission" date="2019-03" db="EMBL/GenBank/DDBJ databases">
        <title>Genomic Encyclopedia of Archaeal and Bacterial Type Strains, Phase II (KMG-II): from individual species to whole genera.</title>
        <authorList>
            <person name="Goeker M."/>
        </authorList>
    </citation>
    <scope>NUCLEOTIDE SEQUENCE [LARGE SCALE GENOMIC DNA]</scope>
    <source>
        <strain evidence="1 2">DSM 45499</strain>
    </source>
</reference>
<sequence>MTRTVRAGTRDEVVRRCLDALRTGLPELAVDNPDDPAVALVGAWASVVDMLDFYRDRIAEEGYVATAVEDRSALELGRAVGAGPTPPVGASVLLSFTAEQVPEVVVAAGTAVHSIPGQGETTQVFETETGLRVLPERNSVPLRQRRAQRPSGPTKVLRVLETTPRVGDQVLVRVGGTAHPRVLTAVHTGQPEPGVTTVEWADAVDIPAGAGVEAHVFRVRTAFFGHNAPDWRAMPADVRAGYGADAGDWPGLDVVAPDRPIVGQTTLELAGDHPSVGVGSWLLLRVPDKTDVLRKVLDVRTSAAANFAVAGPTTLVAIEGGSLPAGFDRRSTTVLAGSEPLTLADEPDTDEVTGPALDLAEPVEFAPGAPVIVVGSDTDGTLLAQAATVATTVATPTGSALVLTAPLPVGIVLASGVVLGNVVAATAGETVAEVLGDGDGSAAHQRFPVRQAAIGHVPAATGRRSTLDVRVDDVSWAQVPEMLSAGPADRVFGVREEDDGTAVVCFGDGVHGARLTTGTGNVVAVYRTAAGRASNVGAGTLRLLPISPLGVTGVDNPLPATGGADRRPVDLARIPAAAGLLDRVVSPADHLAFALAFPGVHTAALTVFSRGTRPVVHLDVVPEGGAVVDDLRDALREVRAPEGDLDVQGCREVEFDVALDVVPATPGDTRATAEVSAAVLAAFGAGSRGIAEPVALSRIVAVAQQVPGVVAVRPTALHRRGDPASLAQVLDAEPAVLDPYRVVPAQLLVVHEAVVREATR</sequence>
<keyword evidence="2" id="KW-1185">Reference proteome</keyword>